<proteinExistence type="inferred from homology"/>
<sequence>MLVDDHFIPEEKSTNGVTVALINTNSGERAAADFVHKQLIANLGKENVFDLFPTGGPAIEEAKEFLTQQKPAIVIVAGGDGTVSLALDIMDDLRKENKIPNDSGFAAVIPMGTGNDLSRTLGFGGGYVKPITQPEEKFKKRLSLIQASKKVKMDRWSVVIQKTASPLTRDEKMVNEEQQNNYSTNEENPVQRYAMLNYFSIGFDAAIVSQFSTFRDDHPELCQQRSVNKIWYGCFGCTTMCTSDPLPKHRMHLQVDGVSVPIPSGAKALVVANVTTYAGGAVLWKDERARFARPSVADGMVEISVLYGVWHAAGVHTGVRNARKIAQGHDVHIIAPASHALQCDGEPIKRVGASTESVEVRITQLSTTLVMQCEEKEEDHLREL</sequence>
<dbReference type="GO" id="GO:0007200">
    <property type="term" value="P:phospholipase C-activating G protein-coupled receptor signaling pathway"/>
    <property type="evidence" value="ECO:0007669"/>
    <property type="project" value="InterPro"/>
</dbReference>
<dbReference type="Pfam" id="PF00609">
    <property type="entry name" value="DAGK_acc"/>
    <property type="match status" value="1"/>
</dbReference>
<evidence type="ECO:0000259" key="10">
    <source>
        <dbReference type="PROSITE" id="PS50146"/>
    </source>
</evidence>
<keyword evidence="4 9" id="KW-0547">Nucleotide-binding</keyword>
<dbReference type="OrthoDB" id="242257at2759"/>
<keyword evidence="12" id="KW-1185">Reference proteome</keyword>
<dbReference type="PANTHER" id="PTHR11255">
    <property type="entry name" value="DIACYLGLYCEROL KINASE"/>
    <property type="match status" value="1"/>
</dbReference>
<dbReference type="InterPro" id="IPR001206">
    <property type="entry name" value="Diacylglycerol_kinase_cat_dom"/>
</dbReference>
<dbReference type="SUPFAM" id="SSF111331">
    <property type="entry name" value="NAD kinase/diacylglycerol kinase-like"/>
    <property type="match status" value="1"/>
</dbReference>
<protein>
    <recommendedName>
        <fullName evidence="9">Diacylglycerol kinase</fullName>
        <shortName evidence="9">DAG kinase</shortName>
        <ecNumber evidence="9">2.7.1.107</ecNumber>
    </recommendedName>
</protein>
<evidence type="ECO:0000313" key="12">
    <source>
        <dbReference type="Proteomes" id="UP000192257"/>
    </source>
</evidence>
<evidence type="ECO:0000256" key="7">
    <source>
        <dbReference type="ARBA" id="ARBA00022840"/>
    </source>
</evidence>
<keyword evidence="8" id="KW-0472">Membrane</keyword>
<dbReference type="Gene3D" id="3.40.50.10330">
    <property type="entry name" value="Probable inorganic polyphosphate/atp-NAD kinase, domain 1"/>
    <property type="match status" value="1"/>
</dbReference>
<evidence type="ECO:0000256" key="4">
    <source>
        <dbReference type="ARBA" id="ARBA00022741"/>
    </source>
</evidence>
<dbReference type="AlphaFoldDB" id="A0A1X0NZZ0"/>
<accession>A0A1X0NZZ0</accession>
<dbReference type="PROSITE" id="PS50146">
    <property type="entry name" value="DAGK"/>
    <property type="match status" value="1"/>
</dbReference>
<dbReference type="Proteomes" id="UP000192257">
    <property type="component" value="Unassembled WGS sequence"/>
</dbReference>
<dbReference type="GO" id="GO:0008270">
    <property type="term" value="F:zinc ion binding"/>
    <property type="evidence" value="ECO:0007669"/>
    <property type="project" value="UniProtKB-KW"/>
</dbReference>
<dbReference type="InterPro" id="IPR000756">
    <property type="entry name" value="Diacylglycerol_kin_accessory"/>
</dbReference>
<dbReference type="Pfam" id="PF00781">
    <property type="entry name" value="DAGK_cat"/>
    <property type="match status" value="1"/>
</dbReference>
<keyword evidence="5" id="KW-0479">Metal-binding</keyword>
<evidence type="ECO:0000256" key="6">
    <source>
        <dbReference type="ARBA" id="ARBA00022777"/>
    </source>
</evidence>
<dbReference type="InterPro" id="IPR017438">
    <property type="entry name" value="ATP-NAD_kinase_N"/>
</dbReference>
<comment type="caution">
    <text evidence="11">The sequence shown here is derived from an EMBL/GenBank/DDBJ whole genome shotgun (WGS) entry which is preliminary data.</text>
</comment>
<name>A0A1X0NZZ0_9TRYP</name>
<comment type="similarity">
    <text evidence="2 9">Belongs to the eukaryotic diacylglycerol kinase family.</text>
</comment>
<dbReference type="GO" id="GO:0016020">
    <property type="term" value="C:membrane"/>
    <property type="evidence" value="ECO:0007669"/>
    <property type="project" value="UniProtKB-SubCell"/>
</dbReference>
<dbReference type="STRING" id="67003.A0A1X0NZZ0"/>
<reference evidence="11 12" key="1">
    <citation type="submission" date="2017-03" db="EMBL/GenBank/DDBJ databases">
        <title>An alternative strategy for trypanosome survival in the mammalian bloodstream revealed through genome and transcriptome analysis of the ubiquitous bovine parasite Trypanosoma (Megatrypanum) theileri.</title>
        <authorList>
            <person name="Kelly S."/>
            <person name="Ivens A."/>
            <person name="Mott A."/>
            <person name="O'Neill E."/>
            <person name="Emms D."/>
            <person name="Macleod O."/>
            <person name="Voorheis P."/>
            <person name="Matthews J."/>
            <person name="Matthews K."/>
            <person name="Carrington M."/>
        </authorList>
    </citation>
    <scope>NUCLEOTIDE SEQUENCE [LARGE SCALE GENOMIC DNA]</scope>
    <source>
        <strain evidence="11">Edinburgh</strain>
    </source>
</reference>
<evidence type="ECO:0000256" key="8">
    <source>
        <dbReference type="ARBA" id="ARBA00023136"/>
    </source>
</evidence>
<keyword evidence="5" id="KW-0863">Zinc-finger</keyword>
<evidence type="ECO:0000256" key="5">
    <source>
        <dbReference type="ARBA" id="ARBA00022771"/>
    </source>
</evidence>
<dbReference type="InterPro" id="IPR037607">
    <property type="entry name" value="DGK"/>
</dbReference>
<evidence type="ECO:0000256" key="3">
    <source>
        <dbReference type="ARBA" id="ARBA00022679"/>
    </source>
</evidence>
<dbReference type="GO" id="GO:0004143">
    <property type="term" value="F:ATP-dependent diacylglycerol kinase activity"/>
    <property type="evidence" value="ECO:0007669"/>
    <property type="project" value="UniProtKB-EC"/>
</dbReference>
<dbReference type="Gene3D" id="2.60.200.40">
    <property type="match status" value="1"/>
</dbReference>
<feature type="domain" description="DAGKc" evidence="10">
    <location>
        <begin position="13"/>
        <end position="162"/>
    </location>
</feature>
<keyword evidence="7 9" id="KW-0067">ATP-binding</keyword>
<keyword evidence="5" id="KW-0862">Zinc</keyword>
<dbReference type="EMBL" id="NBCO01000009">
    <property type="protein sequence ID" value="ORC90264.1"/>
    <property type="molecule type" value="Genomic_DNA"/>
</dbReference>
<dbReference type="GeneID" id="39984333"/>
<gene>
    <name evidence="11" type="ORF">TM35_000093140</name>
</gene>
<dbReference type="SMART" id="SM00045">
    <property type="entry name" value="DAGKa"/>
    <property type="match status" value="1"/>
</dbReference>
<evidence type="ECO:0000256" key="9">
    <source>
        <dbReference type="RuleBase" id="RU361128"/>
    </source>
</evidence>
<dbReference type="PANTHER" id="PTHR11255:SF54">
    <property type="entry name" value="DIACYLGLYCEROL KINASE THETA"/>
    <property type="match status" value="1"/>
</dbReference>
<comment type="subcellular location">
    <subcellularLocation>
        <location evidence="1">Membrane</location>
    </subcellularLocation>
</comment>
<dbReference type="VEuPathDB" id="TriTrypDB:TM35_000093140"/>
<comment type="catalytic activity">
    <reaction evidence="9">
        <text>a 1,2-diacyl-sn-glycerol + ATP = a 1,2-diacyl-sn-glycero-3-phosphate + ADP + H(+)</text>
        <dbReference type="Rhea" id="RHEA:10272"/>
        <dbReference type="ChEBI" id="CHEBI:15378"/>
        <dbReference type="ChEBI" id="CHEBI:17815"/>
        <dbReference type="ChEBI" id="CHEBI:30616"/>
        <dbReference type="ChEBI" id="CHEBI:58608"/>
        <dbReference type="ChEBI" id="CHEBI:456216"/>
        <dbReference type="EC" id="2.7.1.107"/>
    </reaction>
</comment>
<keyword evidence="3 9" id="KW-0808">Transferase</keyword>
<dbReference type="InterPro" id="IPR016064">
    <property type="entry name" value="NAD/diacylglycerol_kinase_sf"/>
</dbReference>
<evidence type="ECO:0000256" key="1">
    <source>
        <dbReference type="ARBA" id="ARBA00004370"/>
    </source>
</evidence>
<dbReference type="SMART" id="SM00046">
    <property type="entry name" value="DAGKc"/>
    <property type="match status" value="1"/>
</dbReference>
<keyword evidence="6 9" id="KW-0418">Kinase</keyword>
<organism evidence="11 12">
    <name type="scientific">Trypanosoma theileri</name>
    <dbReference type="NCBI Taxonomy" id="67003"/>
    <lineage>
        <taxon>Eukaryota</taxon>
        <taxon>Discoba</taxon>
        <taxon>Euglenozoa</taxon>
        <taxon>Kinetoplastea</taxon>
        <taxon>Metakinetoplastina</taxon>
        <taxon>Trypanosomatida</taxon>
        <taxon>Trypanosomatidae</taxon>
        <taxon>Trypanosoma</taxon>
    </lineage>
</organism>
<evidence type="ECO:0000313" key="11">
    <source>
        <dbReference type="EMBL" id="ORC90264.1"/>
    </source>
</evidence>
<dbReference type="EC" id="2.7.1.107" evidence="9"/>
<evidence type="ECO:0000256" key="2">
    <source>
        <dbReference type="ARBA" id="ARBA00009280"/>
    </source>
</evidence>
<dbReference type="RefSeq" id="XP_028884330.1">
    <property type="nucleotide sequence ID" value="XM_029024553.1"/>
</dbReference>
<dbReference type="GO" id="GO:0005524">
    <property type="term" value="F:ATP binding"/>
    <property type="evidence" value="ECO:0007669"/>
    <property type="project" value="UniProtKB-KW"/>
</dbReference>